<evidence type="ECO:0000313" key="11">
    <source>
        <dbReference type="Proteomes" id="UP000261212"/>
    </source>
</evidence>
<feature type="transmembrane region" description="Helical" evidence="8">
    <location>
        <begin position="399"/>
        <end position="420"/>
    </location>
</feature>
<dbReference type="AlphaFoldDB" id="A0A3E3DXJ3"/>
<dbReference type="PANTHER" id="PTHR43568:SF1">
    <property type="entry name" value="P PROTEIN"/>
    <property type="match status" value="1"/>
</dbReference>
<feature type="transmembrane region" description="Helical" evidence="8">
    <location>
        <begin position="92"/>
        <end position="109"/>
    </location>
</feature>
<evidence type="ECO:0000256" key="5">
    <source>
        <dbReference type="ARBA" id="ARBA00022692"/>
    </source>
</evidence>
<keyword evidence="6 8" id="KW-1133">Transmembrane helix</keyword>
<feature type="domain" description="Citrate transporter-like" evidence="9">
    <location>
        <begin position="17"/>
        <end position="365"/>
    </location>
</feature>
<dbReference type="EMBL" id="QUSM01000004">
    <property type="protein sequence ID" value="RGD73855.1"/>
    <property type="molecule type" value="Genomic_DNA"/>
</dbReference>
<comment type="caution">
    <text evidence="10">The sequence shown here is derived from an EMBL/GenBank/DDBJ whole genome shotgun (WGS) entry which is preliminary data.</text>
</comment>
<protein>
    <recommendedName>
        <fullName evidence="9">Citrate transporter-like domain-containing protein</fullName>
    </recommendedName>
</protein>
<evidence type="ECO:0000256" key="2">
    <source>
        <dbReference type="ARBA" id="ARBA00009843"/>
    </source>
</evidence>
<feature type="transmembrane region" description="Helical" evidence="8">
    <location>
        <begin position="223"/>
        <end position="239"/>
    </location>
</feature>
<evidence type="ECO:0000256" key="8">
    <source>
        <dbReference type="SAM" id="Phobius"/>
    </source>
</evidence>
<dbReference type="Proteomes" id="UP000261212">
    <property type="component" value="Unassembled WGS sequence"/>
</dbReference>
<dbReference type="PANTHER" id="PTHR43568">
    <property type="entry name" value="P PROTEIN"/>
    <property type="match status" value="1"/>
</dbReference>
<dbReference type="CDD" id="cd01116">
    <property type="entry name" value="P_permease"/>
    <property type="match status" value="1"/>
</dbReference>
<name>A0A3E3DXJ3_9FIRM</name>
<comment type="similarity">
    <text evidence="2">Belongs to the CitM (TC 2.A.11) transporter family.</text>
</comment>
<evidence type="ECO:0000256" key="1">
    <source>
        <dbReference type="ARBA" id="ARBA00004651"/>
    </source>
</evidence>
<dbReference type="GO" id="GO:0005886">
    <property type="term" value="C:plasma membrane"/>
    <property type="evidence" value="ECO:0007669"/>
    <property type="project" value="UniProtKB-SubCell"/>
</dbReference>
<gene>
    <name evidence="10" type="ORF">DW687_08755</name>
</gene>
<dbReference type="InterPro" id="IPR000802">
    <property type="entry name" value="Arsenical_pump_ArsB"/>
</dbReference>
<dbReference type="RefSeq" id="WP_117532472.1">
    <property type="nucleotide sequence ID" value="NZ_QUSM01000004.1"/>
</dbReference>
<proteinExistence type="inferred from homology"/>
<feature type="transmembrane region" description="Helical" evidence="8">
    <location>
        <begin position="270"/>
        <end position="292"/>
    </location>
</feature>
<feature type="transmembrane region" description="Helical" evidence="8">
    <location>
        <begin position="172"/>
        <end position="195"/>
    </location>
</feature>
<dbReference type="PRINTS" id="PR00758">
    <property type="entry name" value="ARSENICPUMP"/>
</dbReference>
<evidence type="ECO:0000256" key="3">
    <source>
        <dbReference type="ARBA" id="ARBA00022448"/>
    </source>
</evidence>
<feature type="transmembrane region" description="Helical" evidence="8">
    <location>
        <begin position="312"/>
        <end position="345"/>
    </location>
</feature>
<organism evidence="10 11">
    <name type="scientific">Anaerofustis stercorihominis</name>
    <dbReference type="NCBI Taxonomy" id="214853"/>
    <lineage>
        <taxon>Bacteria</taxon>
        <taxon>Bacillati</taxon>
        <taxon>Bacillota</taxon>
        <taxon>Clostridia</taxon>
        <taxon>Eubacteriales</taxon>
        <taxon>Eubacteriaceae</taxon>
        <taxon>Anaerofustis</taxon>
    </lineage>
</organism>
<feature type="transmembrane region" description="Helical" evidence="8">
    <location>
        <begin position="357"/>
        <end position="379"/>
    </location>
</feature>
<accession>A0A3E3DXJ3</accession>
<keyword evidence="3" id="KW-0813">Transport</keyword>
<comment type="subcellular location">
    <subcellularLocation>
        <location evidence="1">Cell membrane</location>
        <topology evidence="1">Multi-pass membrane protein</topology>
    </subcellularLocation>
</comment>
<dbReference type="InterPro" id="IPR004680">
    <property type="entry name" value="Cit_transptr-like_dom"/>
</dbReference>
<sequence>MTTTQIISVIIFLITMTAIMTERVHRTVAAIAGAILLIVTHILTIEKSISYVDMNTIGVLVGMMLFVAVVKNSGIFEYIAIKSAKIAKGKPVNIMIIFIIITAVLSAFLDNVTTVLLVGPMTIAITRILDISPVPFLITQIMASNIGGTATLVGDPPNIMIGSAANLSFTDFILNTGVPAVIALIAAIIYFLILYKKHMQVKESAIENIMKMDENKAIKDKSLMIKSIIMIILVVVAFVFHSQLGMESCTIALTAAIIMLLFGGQDAEEVIISVEWSTILFFIGLFIVVGGLEETGIIEKLANMLISATNGNMVLTMIIILWASAIISSFLDNIPFVATLIPLIITMQQAGGIDVMPLWWALSLGACLGGNGTLIGASANVVLSSISNKNGYPITFKDYFKVGFPMMIVSIIICTGYLLLRFA</sequence>
<evidence type="ECO:0000256" key="6">
    <source>
        <dbReference type="ARBA" id="ARBA00022989"/>
    </source>
</evidence>
<keyword evidence="5 8" id="KW-0812">Transmembrane</keyword>
<dbReference type="InterPro" id="IPR051475">
    <property type="entry name" value="Diverse_Ion_Transporter"/>
</dbReference>
<feature type="transmembrane region" description="Helical" evidence="8">
    <location>
        <begin position="6"/>
        <end position="21"/>
    </location>
</feature>
<evidence type="ECO:0000259" key="9">
    <source>
        <dbReference type="Pfam" id="PF03600"/>
    </source>
</evidence>
<evidence type="ECO:0000256" key="7">
    <source>
        <dbReference type="ARBA" id="ARBA00023136"/>
    </source>
</evidence>
<reference evidence="10 11" key="1">
    <citation type="submission" date="2018-08" db="EMBL/GenBank/DDBJ databases">
        <title>A genome reference for cultivated species of the human gut microbiota.</title>
        <authorList>
            <person name="Zou Y."/>
            <person name="Xue W."/>
            <person name="Luo G."/>
        </authorList>
    </citation>
    <scope>NUCLEOTIDE SEQUENCE [LARGE SCALE GENOMIC DNA]</scope>
    <source>
        <strain evidence="10 11">AM25-6</strain>
    </source>
</reference>
<keyword evidence="4" id="KW-1003">Cell membrane</keyword>
<evidence type="ECO:0000256" key="4">
    <source>
        <dbReference type="ARBA" id="ARBA00022475"/>
    </source>
</evidence>
<feature type="transmembrane region" description="Helical" evidence="8">
    <location>
        <begin position="28"/>
        <end position="45"/>
    </location>
</feature>
<keyword evidence="7 8" id="KW-0472">Membrane</keyword>
<dbReference type="GO" id="GO:0015105">
    <property type="term" value="F:arsenite transmembrane transporter activity"/>
    <property type="evidence" value="ECO:0007669"/>
    <property type="project" value="InterPro"/>
</dbReference>
<feature type="transmembrane region" description="Helical" evidence="8">
    <location>
        <begin position="57"/>
        <end position="80"/>
    </location>
</feature>
<evidence type="ECO:0000313" key="10">
    <source>
        <dbReference type="EMBL" id="RGD73855.1"/>
    </source>
</evidence>
<dbReference type="Pfam" id="PF03600">
    <property type="entry name" value="CitMHS"/>
    <property type="match status" value="1"/>
</dbReference>